<feature type="compositionally biased region" description="Polar residues" evidence="1">
    <location>
        <begin position="474"/>
        <end position="500"/>
    </location>
</feature>
<dbReference type="InterPro" id="IPR029787">
    <property type="entry name" value="Nucleotide_cyclase"/>
</dbReference>
<evidence type="ECO:0000313" key="3">
    <source>
        <dbReference type="EMBL" id="KAG2382572.1"/>
    </source>
</evidence>
<dbReference type="GeneID" id="68097607"/>
<keyword evidence="2" id="KW-0812">Transmembrane</keyword>
<evidence type="ECO:0008006" key="5">
    <source>
        <dbReference type="Google" id="ProtNLM"/>
    </source>
</evidence>
<feature type="transmembrane region" description="Helical" evidence="2">
    <location>
        <begin position="375"/>
        <end position="401"/>
    </location>
</feature>
<evidence type="ECO:0000313" key="4">
    <source>
        <dbReference type="Proteomes" id="UP000816034"/>
    </source>
</evidence>
<dbReference type="EMBL" id="PYSW02000023">
    <property type="protein sequence ID" value="KAG2382572.1"/>
    <property type="molecule type" value="Genomic_DNA"/>
</dbReference>
<keyword evidence="2" id="KW-0472">Membrane</keyword>
<dbReference type="AlphaFoldDB" id="A0AA88GQD6"/>
<sequence>MTKNQIRPSLYLEENQTLLKPSKAPSHEVVLSIKFCLITLLSSLVVLTVFVLTVAWLSGFVPTLLELSSSAREKQFQLIVDYSNKILEEVAIGNQELKQQFFTDDYNFSFSSIMKKTYATYKASQKYLPGVTVSAFVGDPFNNAQSTISFGDVLAQINNSNALGSVIYFCGNYTLYDQCNRSSVPDKIVSAFDNSFLIKQCESNPNHQFYTSSYVSQNVQFTFITIVNCAVIPSLSLTPGHNFHYFIGNDLTIDTISKFLLKSVQSIYGSRSFIIETQTSYVIAVDNDSSQLTEWKADGSFDRKTSENIADPTIVSLSKIVLATHKSWNQIPCNTYFSMSDTTQYISIYRLCTSTRIDWIIVLSEPKWNTIRSTIISIICSLIGSICVILLGIILGVIVSLRLVKPFNHLIQLFESVAHMDLESISLYGTIFLEVKILQRQFLSMVEKIKLYKSFIPRHLLAELESTSSEENSQQNKDTTSMLDSSTHPSSSNAAHSTRTGVGVRRYSNDHPNKFALHLEIKSSSFVQVHLGGIGQLLNQSIPPDEIVKLLSDVYHQLHAVSRHHGGVVSSNFDNECVTISFNASTSQANHPLKALTTSSVLRQKLAQVKSTKWNTLVFHELLNHVEFRFGVHSQQSYCGNIGTNEIKNYSIISSAQRNLEQLIRVAHRLCVDIVFSEALLKEALHGYQARYIDTVSKYDDFTLSTLYETDHSRAPFDPHKGMKVYELGLSNKVNEDEWMYELQEKTKKSQWRDYNDACALLFEYKYGDAASQFKAFSNEYPLDTPSKYLYQQCIR</sequence>
<dbReference type="Gene3D" id="3.30.70.1230">
    <property type="entry name" value="Nucleotide cyclase"/>
    <property type="match status" value="1"/>
</dbReference>
<feature type="region of interest" description="Disordered" evidence="1">
    <location>
        <begin position="466"/>
        <end position="505"/>
    </location>
</feature>
<keyword evidence="4" id="KW-1185">Reference proteome</keyword>
<evidence type="ECO:0000256" key="1">
    <source>
        <dbReference type="SAM" id="MobiDB-lite"/>
    </source>
</evidence>
<dbReference type="SUPFAM" id="SSF55073">
    <property type="entry name" value="Nucleotide cyclase"/>
    <property type="match status" value="1"/>
</dbReference>
<reference evidence="3 4" key="1">
    <citation type="journal article" date="2018" name="BMC Genomics">
        <title>The genome of Naegleria lovaniensis, the basis for a comparative approach to unravel pathogenicity factors of the human pathogenic amoeba N. fowleri.</title>
        <authorList>
            <person name="Liechti N."/>
            <person name="Schurch N."/>
            <person name="Bruggmann R."/>
            <person name="Wittwer M."/>
        </authorList>
    </citation>
    <scope>NUCLEOTIDE SEQUENCE [LARGE SCALE GENOMIC DNA]</scope>
    <source>
        <strain evidence="3 4">ATCC 30569</strain>
    </source>
</reference>
<organism evidence="3 4">
    <name type="scientific">Naegleria lovaniensis</name>
    <name type="common">Amoeba</name>
    <dbReference type="NCBI Taxonomy" id="51637"/>
    <lineage>
        <taxon>Eukaryota</taxon>
        <taxon>Discoba</taxon>
        <taxon>Heterolobosea</taxon>
        <taxon>Tetramitia</taxon>
        <taxon>Eutetramitia</taxon>
        <taxon>Vahlkampfiidae</taxon>
        <taxon>Naegleria</taxon>
    </lineage>
</organism>
<accession>A0AA88GQD6</accession>
<gene>
    <name evidence="3" type="ORF">C9374_005152</name>
</gene>
<feature type="transmembrane region" description="Helical" evidence="2">
    <location>
        <begin position="35"/>
        <end position="57"/>
    </location>
</feature>
<comment type="caution">
    <text evidence="3">The sequence shown here is derived from an EMBL/GenBank/DDBJ whole genome shotgun (WGS) entry which is preliminary data.</text>
</comment>
<keyword evidence="2" id="KW-1133">Transmembrane helix</keyword>
<name>A0AA88GQD6_NAELO</name>
<protein>
    <recommendedName>
        <fullName evidence="5">Guanylate cyclase domain-containing protein</fullName>
    </recommendedName>
</protein>
<proteinExistence type="predicted"/>
<evidence type="ECO:0000256" key="2">
    <source>
        <dbReference type="SAM" id="Phobius"/>
    </source>
</evidence>
<dbReference type="Proteomes" id="UP000816034">
    <property type="component" value="Unassembled WGS sequence"/>
</dbReference>
<dbReference type="RefSeq" id="XP_044548251.1">
    <property type="nucleotide sequence ID" value="XM_044694871.1"/>
</dbReference>